<gene>
    <name evidence="1" type="ORF">PAESOLCIP111_04391</name>
</gene>
<keyword evidence="2" id="KW-1185">Reference proteome</keyword>
<accession>A0A916NQW9</accession>
<comment type="caution">
    <text evidence="1">The sequence shown here is derived from an EMBL/GenBank/DDBJ whole genome shotgun (WGS) entry which is preliminary data.</text>
</comment>
<evidence type="ECO:0000313" key="2">
    <source>
        <dbReference type="Proteomes" id="UP000693672"/>
    </source>
</evidence>
<organism evidence="1 2">
    <name type="scientific">Paenibacillus solanacearum</name>
    <dbReference type="NCBI Taxonomy" id="2048548"/>
    <lineage>
        <taxon>Bacteria</taxon>
        <taxon>Bacillati</taxon>
        <taxon>Bacillota</taxon>
        <taxon>Bacilli</taxon>
        <taxon>Bacillales</taxon>
        <taxon>Paenibacillaceae</taxon>
        <taxon>Paenibacillus</taxon>
    </lineage>
</organism>
<evidence type="ECO:0000313" key="1">
    <source>
        <dbReference type="EMBL" id="CAG7642844.1"/>
    </source>
</evidence>
<name>A0A916NQW9_9BACL</name>
<reference evidence="1" key="1">
    <citation type="submission" date="2021-06" db="EMBL/GenBank/DDBJ databases">
        <authorList>
            <person name="Criscuolo A."/>
        </authorList>
    </citation>
    <scope>NUCLEOTIDE SEQUENCE</scope>
    <source>
        <strain evidence="1">CIP111600</strain>
    </source>
</reference>
<dbReference type="AlphaFoldDB" id="A0A916NQW9"/>
<dbReference type="Proteomes" id="UP000693672">
    <property type="component" value="Unassembled WGS sequence"/>
</dbReference>
<dbReference type="EMBL" id="CAJVAS010000023">
    <property type="protein sequence ID" value="CAG7642844.1"/>
    <property type="molecule type" value="Genomic_DNA"/>
</dbReference>
<protein>
    <submittedName>
        <fullName evidence="1">Uncharacterized protein</fullName>
    </submittedName>
</protein>
<sequence>MTLFNCGGCGKLLAGTMQSLCSDCLKSRVALTRQIKSFLQEHPNASLMDLYMQTGIPMHKVKDLLKQG</sequence>
<dbReference type="RefSeq" id="WP_218094109.1">
    <property type="nucleotide sequence ID" value="NZ_CAJVAS010000023.1"/>
</dbReference>
<proteinExistence type="predicted"/>